<sequence>MKQFLSFLIFLVCVSGFSASAQEDSTRRDKEYANPSVEGMPRGRFFLLRYNRTFNYDFNARQDQLKVGDRDATIKHSNIAEIKGYVPLWNRPHLKIVLGVGYEREEFNFKENTGYTTDYAYFRNLQDKGLKSLSAQLAVVRPVNYRNYWILRVKGQLNGDYTSSELNFSDYLRTTAEAIYGWKINKDFSWGVGAQLGYQFGRKTIYPAVLYNRTFNDRWGLEAVFPAAAVMRYNKSDKTLFYAGYNLDGFSYIIKVDKPPFSSDPAFANLKTIELRHNDLRLKLRWEQEIYDFIWFSLEGGLRYNIAYDAFEQGSKRDVTLIESEVGTAPFAQAEIYFVVPRVFLKR</sequence>
<evidence type="ECO:0000259" key="2">
    <source>
        <dbReference type="Pfam" id="PF19783"/>
    </source>
</evidence>
<keyword evidence="4" id="KW-1185">Reference proteome</keyword>
<dbReference type="AlphaFoldDB" id="A0A5N1IMH4"/>
<comment type="caution">
    <text evidence="3">The sequence shown here is derived from an EMBL/GenBank/DDBJ whole genome shotgun (WGS) entry which is preliminary data.</text>
</comment>
<feature type="signal peptide" evidence="1">
    <location>
        <begin position="1"/>
        <end position="21"/>
    </location>
</feature>
<dbReference type="Pfam" id="PF19783">
    <property type="entry name" value="DUF6268"/>
    <property type="match status" value="1"/>
</dbReference>
<dbReference type="InterPro" id="IPR046235">
    <property type="entry name" value="DUF6268"/>
</dbReference>
<dbReference type="EMBL" id="VTWT01000014">
    <property type="protein sequence ID" value="KAA9325001.1"/>
    <property type="molecule type" value="Genomic_DNA"/>
</dbReference>
<evidence type="ECO:0000313" key="4">
    <source>
        <dbReference type="Proteomes" id="UP000326570"/>
    </source>
</evidence>
<name>A0A5N1IMH4_9BACT</name>
<dbReference type="Proteomes" id="UP000326570">
    <property type="component" value="Unassembled WGS sequence"/>
</dbReference>
<proteinExistence type="predicted"/>
<gene>
    <name evidence="3" type="ORF">F0P94_19005</name>
</gene>
<feature type="chain" id="PRO_5024956778" description="DUF6268 domain-containing protein" evidence="1">
    <location>
        <begin position="22"/>
        <end position="347"/>
    </location>
</feature>
<protein>
    <recommendedName>
        <fullName evidence="2">DUF6268 domain-containing protein</fullName>
    </recommendedName>
</protein>
<evidence type="ECO:0000256" key="1">
    <source>
        <dbReference type="SAM" id="SignalP"/>
    </source>
</evidence>
<reference evidence="3 4" key="1">
    <citation type="submission" date="2019-09" db="EMBL/GenBank/DDBJ databases">
        <title>Genome sequence of Adhaeribacter sp. M2.</title>
        <authorList>
            <person name="Srinivasan S."/>
        </authorList>
    </citation>
    <scope>NUCLEOTIDE SEQUENCE [LARGE SCALE GENOMIC DNA]</scope>
    <source>
        <strain evidence="3 4">M2</strain>
    </source>
</reference>
<organism evidence="3 4">
    <name type="scientific">Adhaeribacter soli</name>
    <dbReference type="NCBI Taxonomy" id="2607655"/>
    <lineage>
        <taxon>Bacteria</taxon>
        <taxon>Pseudomonadati</taxon>
        <taxon>Bacteroidota</taxon>
        <taxon>Cytophagia</taxon>
        <taxon>Cytophagales</taxon>
        <taxon>Hymenobacteraceae</taxon>
        <taxon>Adhaeribacter</taxon>
    </lineage>
</organism>
<keyword evidence="1" id="KW-0732">Signal</keyword>
<dbReference type="RefSeq" id="WP_150906054.1">
    <property type="nucleotide sequence ID" value="NZ_VTWT01000014.1"/>
</dbReference>
<feature type="domain" description="DUF6268" evidence="2">
    <location>
        <begin position="128"/>
        <end position="258"/>
    </location>
</feature>
<evidence type="ECO:0000313" key="3">
    <source>
        <dbReference type="EMBL" id="KAA9325001.1"/>
    </source>
</evidence>
<accession>A0A5N1IMH4</accession>